<dbReference type="AlphaFoldDB" id="A0A089YVT2"/>
<dbReference type="InterPro" id="IPR029058">
    <property type="entry name" value="AB_hydrolase_fold"/>
</dbReference>
<keyword evidence="4" id="KW-1185">Reference proteome</keyword>
<sequence>MLPHSRQGHGAPTFVLMHYLGGSHRTWFPTLPYLDDEHHCVAIDTPGFGDAAHVEGYSVDAMVEHVDQCIRELGLTNCVLVGHSMTGKVAVVLASRRPDYLNGLVLVAPSPPGPQPMTDKDRDEQRAYAKTRAEAEEFVDESSTLRLPDDVREVAIADAQRVNLDAWRAWVDHGSREDWSARLGTIDYPVLLVCGELDEQVPGPEEQRRTTLAAFTHSTLEVIPNAGHLMPMQTPQALATLMLAFVKAQCGG</sequence>
<dbReference type="SUPFAM" id="SSF53474">
    <property type="entry name" value="alpha/beta-Hydrolases"/>
    <property type="match status" value="1"/>
</dbReference>
<evidence type="ECO:0000313" key="4">
    <source>
        <dbReference type="Proteomes" id="UP000029499"/>
    </source>
</evidence>
<evidence type="ECO:0000313" key="3">
    <source>
        <dbReference type="EMBL" id="AIS17835.1"/>
    </source>
</evidence>
<dbReference type="STRING" id="216142.LT40_10720"/>
<keyword evidence="1 3" id="KW-0378">Hydrolase</keyword>
<dbReference type="PRINTS" id="PR00111">
    <property type="entry name" value="ABHYDROLASE"/>
</dbReference>
<dbReference type="Pfam" id="PF00561">
    <property type="entry name" value="Abhydrolase_1"/>
    <property type="match status" value="1"/>
</dbReference>
<protein>
    <submittedName>
        <fullName evidence="3">Alpha/beta hydrolase</fullName>
    </submittedName>
</protein>
<dbReference type="InterPro" id="IPR000073">
    <property type="entry name" value="AB_hydrolase_1"/>
</dbReference>
<gene>
    <name evidence="3" type="ORF">LT40_10720</name>
</gene>
<dbReference type="Proteomes" id="UP000029499">
    <property type="component" value="Chromosome"/>
</dbReference>
<evidence type="ECO:0000256" key="1">
    <source>
        <dbReference type="ARBA" id="ARBA00022801"/>
    </source>
</evidence>
<dbReference type="EMBL" id="CP009533">
    <property type="protein sequence ID" value="AIS17835.1"/>
    <property type="molecule type" value="Genomic_DNA"/>
</dbReference>
<dbReference type="PANTHER" id="PTHR43798:SF31">
    <property type="entry name" value="AB HYDROLASE SUPERFAMILY PROTEIN YCLE"/>
    <property type="match status" value="1"/>
</dbReference>
<name>A0A089YVT2_9PSED</name>
<dbReference type="RefSeq" id="WP_043189723.1">
    <property type="nucleotide sequence ID" value="NZ_CP009533.1"/>
</dbReference>
<dbReference type="GO" id="GO:0016020">
    <property type="term" value="C:membrane"/>
    <property type="evidence" value="ECO:0007669"/>
    <property type="project" value="TreeGrafter"/>
</dbReference>
<dbReference type="GO" id="GO:0016787">
    <property type="term" value="F:hydrolase activity"/>
    <property type="evidence" value="ECO:0007669"/>
    <property type="project" value="UniProtKB-KW"/>
</dbReference>
<proteinExistence type="predicted"/>
<evidence type="ECO:0000259" key="2">
    <source>
        <dbReference type="Pfam" id="PF00561"/>
    </source>
</evidence>
<reference evidence="3 4" key="1">
    <citation type="journal article" date="2015" name="J. Biotechnol.">
        <title>Complete genome sequence of Pseudomonas rhizosphaerae IH5T (=DSM 16299T), a phosphate-solubilizing rhizobacterium for bacterial biofertilizer.</title>
        <authorList>
            <person name="Kwak Y."/>
            <person name="Jung B.K."/>
            <person name="Shin J.H."/>
        </authorList>
    </citation>
    <scope>NUCLEOTIDE SEQUENCE [LARGE SCALE GENOMIC DNA]</scope>
    <source>
        <strain evidence="3">DSM 16299</strain>
    </source>
</reference>
<dbReference type="KEGG" id="prh:LT40_10720"/>
<dbReference type="HOGENOM" id="CLU_020336_53_1_6"/>
<accession>A0A089YVT2</accession>
<dbReference type="InterPro" id="IPR050266">
    <property type="entry name" value="AB_hydrolase_sf"/>
</dbReference>
<organism evidence="3 4">
    <name type="scientific">Pseudomonas rhizosphaerae</name>
    <dbReference type="NCBI Taxonomy" id="216142"/>
    <lineage>
        <taxon>Bacteria</taxon>
        <taxon>Pseudomonadati</taxon>
        <taxon>Pseudomonadota</taxon>
        <taxon>Gammaproteobacteria</taxon>
        <taxon>Pseudomonadales</taxon>
        <taxon>Pseudomonadaceae</taxon>
        <taxon>Pseudomonas</taxon>
    </lineage>
</organism>
<dbReference type="Gene3D" id="3.40.50.1820">
    <property type="entry name" value="alpha/beta hydrolase"/>
    <property type="match status" value="1"/>
</dbReference>
<dbReference type="OrthoDB" id="9780765at2"/>
<feature type="domain" description="AB hydrolase-1" evidence="2">
    <location>
        <begin position="12"/>
        <end position="232"/>
    </location>
</feature>
<dbReference type="PANTHER" id="PTHR43798">
    <property type="entry name" value="MONOACYLGLYCEROL LIPASE"/>
    <property type="match status" value="1"/>
</dbReference>
<dbReference type="eggNOG" id="COG2267">
    <property type="taxonomic scope" value="Bacteria"/>
</dbReference>